<comment type="caution">
    <text evidence="1">The sequence shown here is derived from an EMBL/GenBank/DDBJ whole genome shotgun (WGS) entry which is preliminary data.</text>
</comment>
<sequence>MPSHHQSTTHGWPQPLVERLLDEGLAAAAATPVIGVSGLQGTGKSTLAAQLSQAGAARGLCVATLSIDDVYLDRPERERLAAEVHPLLATRGPPGTHDLALAADVLDGLRASATPPAIPRFDKLRDRRLPASAWTRLPARPDVVVFEGWFLGTPPEPPEALGPPVNALERDEDPDGRWRRYCNAALARYQPLWRRIDRLVFLAPPGFEVVPRWRMQQERALAAADPGARPMDEAALLRFVQHYERVSRQALRTLPALADRVIRIDVHREVREEE</sequence>
<dbReference type="SUPFAM" id="SSF52540">
    <property type="entry name" value="P-loop containing nucleoside triphosphate hydrolases"/>
    <property type="match status" value="1"/>
</dbReference>
<dbReference type="GO" id="GO:0016301">
    <property type="term" value="F:kinase activity"/>
    <property type="evidence" value="ECO:0007669"/>
    <property type="project" value="UniProtKB-KW"/>
</dbReference>
<gene>
    <name evidence="1" type="ORF">ACFO3Q_07840</name>
</gene>
<keyword evidence="2" id="KW-1185">Reference proteome</keyword>
<keyword evidence="1" id="KW-0418">Kinase</keyword>
<name>A0ABV9NJ91_9GAMM</name>
<keyword evidence="1" id="KW-0808">Transferase</keyword>
<evidence type="ECO:0000313" key="2">
    <source>
        <dbReference type="Proteomes" id="UP001595892"/>
    </source>
</evidence>
<reference evidence="2" key="1">
    <citation type="journal article" date="2019" name="Int. J. Syst. Evol. Microbiol.">
        <title>The Global Catalogue of Microorganisms (GCM) 10K type strain sequencing project: providing services to taxonomists for standard genome sequencing and annotation.</title>
        <authorList>
            <consortium name="The Broad Institute Genomics Platform"/>
            <consortium name="The Broad Institute Genome Sequencing Center for Infectious Disease"/>
            <person name="Wu L."/>
            <person name="Ma J."/>
        </authorList>
    </citation>
    <scope>NUCLEOTIDE SEQUENCE [LARGE SCALE GENOMIC DNA]</scope>
    <source>
        <strain evidence="2">CGMCC 1.13574</strain>
    </source>
</reference>
<dbReference type="InterPro" id="IPR027417">
    <property type="entry name" value="P-loop_NTPase"/>
</dbReference>
<evidence type="ECO:0000313" key="1">
    <source>
        <dbReference type="EMBL" id="MFC4728076.1"/>
    </source>
</evidence>
<dbReference type="RefSeq" id="WP_377004099.1">
    <property type="nucleotide sequence ID" value="NZ_JBHSGG010000022.1"/>
</dbReference>
<dbReference type="EMBL" id="JBHSGG010000022">
    <property type="protein sequence ID" value="MFC4728076.1"/>
    <property type="molecule type" value="Genomic_DNA"/>
</dbReference>
<protein>
    <submittedName>
        <fullName evidence="1">Kinase</fullName>
    </submittedName>
</protein>
<proteinExistence type="predicted"/>
<organism evidence="1 2">
    <name type="scientific">Coralloluteibacterium thermophilum</name>
    <dbReference type="NCBI Taxonomy" id="2707049"/>
    <lineage>
        <taxon>Bacteria</taxon>
        <taxon>Pseudomonadati</taxon>
        <taxon>Pseudomonadota</taxon>
        <taxon>Gammaproteobacteria</taxon>
        <taxon>Lysobacterales</taxon>
        <taxon>Lysobacteraceae</taxon>
        <taxon>Coralloluteibacterium</taxon>
    </lineage>
</organism>
<accession>A0ABV9NJ91</accession>
<dbReference type="PANTHER" id="PTHR10285">
    <property type="entry name" value="URIDINE KINASE"/>
    <property type="match status" value="1"/>
</dbReference>
<dbReference type="Gene3D" id="3.40.50.300">
    <property type="entry name" value="P-loop containing nucleotide triphosphate hydrolases"/>
    <property type="match status" value="1"/>
</dbReference>
<dbReference type="Proteomes" id="UP001595892">
    <property type="component" value="Unassembled WGS sequence"/>
</dbReference>